<organism evidence="1 2">
    <name type="scientific">Micromonospora narathiwatensis</name>
    <dbReference type="NCBI Taxonomy" id="299146"/>
    <lineage>
        <taxon>Bacteria</taxon>
        <taxon>Bacillati</taxon>
        <taxon>Actinomycetota</taxon>
        <taxon>Actinomycetes</taxon>
        <taxon>Micromonosporales</taxon>
        <taxon>Micromonosporaceae</taxon>
        <taxon>Micromonospora</taxon>
    </lineage>
</organism>
<evidence type="ECO:0000313" key="1">
    <source>
        <dbReference type="EMBL" id="SBT40340.1"/>
    </source>
</evidence>
<reference evidence="1 2" key="1">
    <citation type="submission" date="2016-06" db="EMBL/GenBank/DDBJ databases">
        <authorList>
            <person name="Kjaerup R.B."/>
            <person name="Dalgaard T.S."/>
            <person name="Juul-Madsen H.R."/>
        </authorList>
    </citation>
    <scope>NUCLEOTIDE SEQUENCE [LARGE SCALE GENOMIC DNA]</scope>
    <source>
        <strain evidence="1 2">DSM 45248</strain>
    </source>
</reference>
<gene>
    <name evidence="1" type="ORF">GA0070621_0931</name>
</gene>
<dbReference type="OrthoDB" id="5070127at2"/>
<accession>A0A1A8Z960</accession>
<keyword evidence="2" id="KW-1185">Reference proteome</keyword>
<dbReference type="AlphaFoldDB" id="A0A1A8Z960"/>
<sequence length="313" mass="34203">MPSLPPPQDRDLPLFVYGSLKPGELAFGLIEPFVNGTRPIEATVAGLIRLRDGLPLFDPSATGRVRGFLLFFSASKADEAWNIVADFEPGTQYSWETTEAVTEDGRSVMANVLAGAKLQHGVSGDPVPEWSAGHDPVLGEGLAEARRLVLEAAPQGVRAQPDGPEFWRQFFRLQASYLLLWSVVERYTALRYGPALEPGPRVRRLGDDPAFQAALKTVGAKHGSVVDSRDPTDTIKLRPDGTGGARYYYQVRSNLSHRGKGAFRDARLVLKAVVELHDAMLVLLAQHVPIAVDSGLGEVRLRHLLPAGVTERW</sequence>
<evidence type="ECO:0000313" key="2">
    <source>
        <dbReference type="Proteomes" id="UP000198765"/>
    </source>
</evidence>
<proteinExistence type="predicted"/>
<protein>
    <recommendedName>
        <fullName evidence="3">Gamma-glutamyl cyclotransferase, AIG2-like</fullName>
    </recommendedName>
</protein>
<dbReference type="Gene3D" id="3.10.490.10">
    <property type="entry name" value="Gamma-glutamyl cyclotransferase-like"/>
    <property type="match status" value="1"/>
</dbReference>
<dbReference type="InterPro" id="IPR036568">
    <property type="entry name" value="GGCT-like_sf"/>
</dbReference>
<dbReference type="PATRIC" id="fig|299146.4.peg.953"/>
<name>A0A1A8Z960_9ACTN</name>
<evidence type="ECO:0008006" key="3">
    <source>
        <dbReference type="Google" id="ProtNLM"/>
    </source>
</evidence>
<dbReference type="RefSeq" id="WP_091191853.1">
    <property type="nucleotide sequence ID" value="NZ_LT594324.1"/>
</dbReference>
<dbReference type="EMBL" id="LT594324">
    <property type="protein sequence ID" value="SBT40340.1"/>
    <property type="molecule type" value="Genomic_DNA"/>
</dbReference>
<dbReference type="SUPFAM" id="SSF110857">
    <property type="entry name" value="Gamma-glutamyl cyclotransferase-like"/>
    <property type="match status" value="1"/>
</dbReference>
<dbReference type="Proteomes" id="UP000198765">
    <property type="component" value="Chromosome I"/>
</dbReference>